<proteinExistence type="predicted"/>
<reference evidence="1 2" key="1">
    <citation type="journal article" date="2023" name="IMA Fungus">
        <title>Comparative genomic study of the Penicillium genus elucidates a diverse pangenome and 15 lateral gene transfer events.</title>
        <authorList>
            <person name="Petersen C."/>
            <person name="Sorensen T."/>
            <person name="Nielsen M.R."/>
            <person name="Sondergaard T.E."/>
            <person name="Sorensen J.L."/>
            <person name="Fitzpatrick D.A."/>
            <person name="Frisvad J.C."/>
            <person name="Nielsen K.L."/>
        </authorList>
    </citation>
    <scope>NUCLEOTIDE SEQUENCE [LARGE SCALE GENOMIC DNA]</scope>
    <source>
        <strain evidence="1 2">IBT 29057</strain>
    </source>
</reference>
<dbReference type="Proteomes" id="UP001216150">
    <property type="component" value="Unassembled WGS sequence"/>
</dbReference>
<evidence type="ECO:0000313" key="1">
    <source>
        <dbReference type="EMBL" id="KAJ5579364.1"/>
    </source>
</evidence>
<evidence type="ECO:0000313" key="2">
    <source>
        <dbReference type="Proteomes" id="UP001216150"/>
    </source>
</evidence>
<accession>A0AAD6GPP5</accession>
<organism evidence="1 2">
    <name type="scientific">Penicillium hetheringtonii</name>
    <dbReference type="NCBI Taxonomy" id="911720"/>
    <lineage>
        <taxon>Eukaryota</taxon>
        <taxon>Fungi</taxon>
        <taxon>Dikarya</taxon>
        <taxon>Ascomycota</taxon>
        <taxon>Pezizomycotina</taxon>
        <taxon>Eurotiomycetes</taxon>
        <taxon>Eurotiomycetidae</taxon>
        <taxon>Eurotiales</taxon>
        <taxon>Aspergillaceae</taxon>
        <taxon>Penicillium</taxon>
    </lineage>
</organism>
<keyword evidence="2" id="KW-1185">Reference proteome</keyword>
<sequence>MIDIEHGENLHQPCRNRDIHTASDGSKPFLFNLYPFLGNAGHDCAVPNPFLDSRVAEYVDSAPSKEWIAAMRGDVEDT</sequence>
<protein>
    <submittedName>
        <fullName evidence="1">Uncharacterized protein</fullName>
    </submittedName>
</protein>
<name>A0AAD6GPP5_9EURO</name>
<gene>
    <name evidence="1" type="ORF">N7450_008231</name>
</gene>
<dbReference type="AlphaFoldDB" id="A0AAD6GPP5"/>
<comment type="caution">
    <text evidence="1">The sequence shown here is derived from an EMBL/GenBank/DDBJ whole genome shotgun (WGS) entry which is preliminary data.</text>
</comment>
<dbReference type="EMBL" id="JAQJAC010000007">
    <property type="protein sequence ID" value="KAJ5579364.1"/>
    <property type="molecule type" value="Genomic_DNA"/>
</dbReference>